<name>A0ABQ8SXT6_PERAM</name>
<comment type="caution">
    <text evidence="1">The sequence shown here is derived from an EMBL/GenBank/DDBJ whole genome shotgun (WGS) entry which is preliminary data.</text>
</comment>
<evidence type="ECO:0000313" key="2">
    <source>
        <dbReference type="Proteomes" id="UP001148838"/>
    </source>
</evidence>
<gene>
    <name evidence="1" type="ORF">ANN_14538</name>
</gene>
<accession>A0ABQ8SXT6</accession>
<evidence type="ECO:0000313" key="1">
    <source>
        <dbReference type="EMBL" id="KAJ4438591.1"/>
    </source>
</evidence>
<dbReference type="Proteomes" id="UP001148838">
    <property type="component" value="Unassembled WGS sequence"/>
</dbReference>
<protein>
    <submittedName>
        <fullName evidence="1">Uncharacterized protein</fullName>
    </submittedName>
</protein>
<dbReference type="EMBL" id="JAJSOF020000019">
    <property type="protein sequence ID" value="KAJ4438591.1"/>
    <property type="molecule type" value="Genomic_DNA"/>
</dbReference>
<organism evidence="1 2">
    <name type="scientific">Periplaneta americana</name>
    <name type="common">American cockroach</name>
    <name type="synonym">Blatta americana</name>
    <dbReference type="NCBI Taxonomy" id="6978"/>
    <lineage>
        <taxon>Eukaryota</taxon>
        <taxon>Metazoa</taxon>
        <taxon>Ecdysozoa</taxon>
        <taxon>Arthropoda</taxon>
        <taxon>Hexapoda</taxon>
        <taxon>Insecta</taxon>
        <taxon>Pterygota</taxon>
        <taxon>Neoptera</taxon>
        <taxon>Polyneoptera</taxon>
        <taxon>Dictyoptera</taxon>
        <taxon>Blattodea</taxon>
        <taxon>Blattoidea</taxon>
        <taxon>Blattidae</taxon>
        <taxon>Blattinae</taxon>
        <taxon>Periplaneta</taxon>
    </lineage>
</organism>
<sequence length="122" mass="13165">MANLCEGGNEPAGSLKAIYILRHHMMKDEWNGEKFSPTSGLEPGFSSLRADVLSTKPHRIRSDIGMGIWCGLVYRTSARRAENPGSNPDASDTANQEGTDALNILLCGIKGLRSPPILSVAR</sequence>
<reference evidence="1 2" key="1">
    <citation type="journal article" date="2022" name="Allergy">
        <title>Genome assembly and annotation of Periplaneta americana reveal a comprehensive cockroach allergen profile.</title>
        <authorList>
            <person name="Wang L."/>
            <person name="Xiong Q."/>
            <person name="Saelim N."/>
            <person name="Wang L."/>
            <person name="Nong W."/>
            <person name="Wan A.T."/>
            <person name="Shi M."/>
            <person name="Liu X."/>
            <person name="Cao Q."/>
            <person name="Hui J.H.L."/>
            <person name="Sookrung N."/>
            <person name="Leung T.F."/>
            <person name="Tungtrongchitr A."/>
            <person name="Tsui S.K.W."/>
        </authorList>
    </citation>
    <scope>NUCLEOTIDE SEQUENCE [LARGE SCALE GENOMIC DNA]</scope>
    <source>
        <strain evidence="1">PWHHKU_190912</strain>
    </source>
</reference>
<keyword evidence="2" id="KW-1185">Reference proteome</keyword>
<proteinExistence type="predicted"/>